<keyword evidence="4 8" id="KW-0812">Transmembrane</keyword>
<dbReference type="Pfam" id="PF03239">
    <property type="entry name" value="FTR1"/>
    <property type="match status" value="1"/>
</dbReference>
<dbReference type="EMBL" id="JAODAN010000004">
    <property type="protein sequence ID" value="KAK1924725.1"/>
    <property type="molecule type" value="Genomic_DNA"/>
</dbReference>
<dbReference type="PANTHER" id="PTHR31632">
    <property type="entry name" value="IRON TRANSPORTER FTH1"/>
    <property type="match status" value="1"/>
</dbReference>
<keyword evidence="3" id="KW-0410">Iron transport</keyword>
<feature type="region of interest" description="Disordered" evidence="7">
    <location>
        <begin position="43"/>
        <end position="77"/>
    </location>
</feature>
<feature type="transmembrane region" description="Helical" evidence="8">
    <location>
        <begin position="248"/>
        <end position="268"/>
    </location>
</feature>
<name>A0AAD9L5U8_PAPLA</name>
<evidence type="ECO:0000256" key="8">
    <source>
        <dbReference type="SAM" id="Phobius"/>
    </source>
</evidence>
<keyword evidence="3" id="KW-0406">Ion transport</keyword>
<evidence type="ECO:0000256" key="3">
    <source>
        <dbReference type="ARBA" id="ARBA00022496"/>
    </source>
</evidence>
<dbReference type="GO" id="GO:0033573">
    <property type="term" value="C:high-affinity iron permease complex"/>
    <property type="evidence" value="ECO:0007669"/>
    <property type="project" value="InterPro"/>
</dbReference>
<keyword evidence="3" id="KW-0813">Transport</keyword>
<dbReference type="InterPro" id="IPR004923">
    <property type="entry name" value="FTR1/Fip1/EfeU"/>
</dbReference>
<evidence type="ECO:0000256" key="4">
    <source>
        <dbReference type="ARBA" id="ARBA00022692"/>
    </source>
</evidence>
<feature type="transmembrane region" description="Helical" evidence="8">
    <location>
        <begin position="365"/>
        <end position="383"/>
    </location>
</feature>
<accession>A0AAD9L5U8</accession>
<organism evidence="9 10">
    <name type="scientific">Papiliotrema laurentii</name>
    <name type="common">Cryptococcus laurentii</name>
    <dbReference type="NCBI Taxonomy" id="5418"/>
    <lineage>
        <taxon>Eukaryota</taxon>
        <taxon>Fungi</taxon>
        <taxon>Dikarya</taxon>
        <taxon>Basidiomycota</taxon>
        <taxon>Agaricomycotina</taxon>
        <taxon>Tremellomycetes</taxon>
        <taxon>Tremellales</taxon>
        <taxon>Rhynchogastremaceae</taxon>
        <taxon>Papiliotrema</taxon>
    </lineage>
</organism>
<dbReference type="AlphaFoldDB" id="A0AAD9L5U8"/>
<evidence type="ECO:0000256" key="5">
    <source>
        <dbReference type="ARBA" id="ARBA00022989"/>
    </source>
</evidence>
<sequence>MAFADIFSPVAFFICLRETLEAGIIIAVLLGFINQIIPATPPPPVPSSGRSSTELLSDPDTAPDYGTPADQSQQHHALSPLRLSKRIQLGTSSERDGMIRAMRWQIWTGAVLGGLGAAIVGAVFLFVFYTYTHDLWQDAENLWEGGFCAIASILILIMGLAFLRLPHAQTKWRLKLLSAYQAKSELDQPEDAEGDEGEDGAPLRAKSRGRAKGGRMILFGLPFVTVLREGLEGVVFLGGIGLSESPPAVAGGALAGALVGGTIAYLLFSSSAPLPLRTFTTSSTVLLFLIGAGLASRAAYSLERQYFINGVGAAAAESGSGPGSFRVDGNIWKLTYGNPEPGAEDGNGYWQLAQSLVGWNNVGTVWTVSTYIGYWLVIILTLVTMKWKEGRADVCGVKSQRGWQRELVKRRAERQEGEEEGLLGQTLDSD</sequence>
<keyword evidence="10" id="KW-1185">Reference proteome</keyword>
<evidence type="ECO:0000256" key="1">
    <source>
        <dbReference type="ARBA" id="ARBA00004141"/>
    </source>
</evidence>
<evidence type="ECO:0000256" key="7">
    <source>
        <dbReference type="SAM" id="MobiDB-lite"/>
    </source>
</evidence>
<evidence type="ECO:0000313" key="9">
    <source>
        <dbReference type="EMBL" id="KAK1924725.1"/>
    </source>
</evidence>
<feature type="region of interest" description="Disordered" evidence="7">
    <location>
        <begin position="187"/>
        <end position="207"/>
    </location>
</feature>
<feature type="region of interest" description="Disordered" evidence="7">
    <location>
        <begin position="409"/>
        <end position="430"/>
    </location>
</feature>
<protein>
    <submittedName>
        <fullName evidence="9">Iron ion transporter</fullName>
    </submittedName>
</protein>
<dbReference type="GO" id="GO:0015093">
    <property type="term" value="F:ferrous iron transmembrane transporter activity"/>
    <property type="evidence" value="ECO:0007669"/>
    <property type="project" value="TreeGrafter"/>
</dbReference>
<feature type="transmembrane region" description="Helical" evidence="8">
    <location>
        <begin position="143"/>
        <end position="165"/>
    </location>
</feature>
<dbReference type="Proteomes" id="UP001182556">
    <property type="component" value="Unassembled WGS sequence"/>
</dbReference>
<evidence type="ECO:0000256" key="2">
    <source>
        <dbReference type="ARBA" id="ARBA00008333"/>
    </source>
</evidence>
<comment type="similarity">
    <text evidence="2">Belongs to the oxidase-dependent Fe transporter (OFeT) (TC 9.A.10.1) family.</text>
</comment>
<evidence type="ECO:0000256" key="6">
    <source>
        <dbReference type="ARBA" id="ARBA00023136"/>
    </source>
</evidence>
<evidence type="ECO:0000313" key="10">
    <source>
        <dbReference type="Proteomes" id="UP001182556"/>
    </source>
</evidence>
<gene>
    <name evidence="9" type="ORF">DB88DRAFT_486569</name>
</gene>
<feature type="transmembrane region" description="Helical" evidence="8">
    <location>
        <begin position="106"/>
        <end position="131"/>
    </location>
</feature>
<comment type="subcellular location">
    <subcellularLocation>
        <location evidence="1">Membrane</location>
        <topology evidence="1">Multi-pass membrane protein</topology>
    </subcellularLocation>
</comment>
<keyword evidence="5 8" id="KW-1133">Transmembrane helix</keyword>
<feature type="compositionally biased region" description="Acidic residues" evidence="7">
    <location>
        <begin position="187"/>
        <end position="199"/>
    </location>
</feature>
<feature type="transmembrane region" description="Helical" evidence="8">
    <location>
        <begin position="6"/>
        <end position="33"/>
    </location>
</feature>
<comment type="caution">
    <text evidence="9">The sequence shown here is derived from an EMBL/GenBank/DDBJ whole genome shotgun (WGS) entry which is preliminary data.</text>
</comment>
<keyword evidence="3" id="KW-0408">Iron</keyword>
<dbReference type="PANTHER" id="PTHR31632:SF2">
    <property type="entry name" value="PLASMA MEMBRANE IRON PERMEASE"/>
    <property type="match status" value="1"/>
</dbReference>
<keyword evidence="6 8" id="KW-0472">Membrane</keyword>
<proteinExistence type="inferred from homology"/>
<feature type="transmembrane region" description="Helical" evidence="8">
    <location>
        <begin position="216"/>
        <end position="242"/>
    </location>
</feature>
<reference evidence="9" key="1">
    <citation type="submission" date="2023-02" db="EMBL/GenBank/DDBJ databases">
        <title>Identification and recombinant expression of a fungal hydrolase from Papiliotrema laurentii that hydrolyzes apple cutin and clears colloidal polyester polyurethane.</title>
        <authorList>
            <consortium name="DOE Joint Genome Institute"/>
            <person name="Roman V.A."/>
            <person name="Bojanowski C."/>
            <person name="Crable B.R."/>
            <person name="Wagner D.N."/>
            <person name="Hung C.S."/>
            <person name="Nadeau L.J."/>
            <person name="Schratz L."/>
            <person name="Haridas S."/>
            <person name="Pangilinan J."/>
            <person name="Lipzen A."/>
            <person name="Na H."/>
            <person name="Yan M."/>
            <person name="Ng V."/>
            <person name="Grigoriev I.V."/>
            <person name="Spatafora J.W."/>
            <person name="Barlow D."/>
            <person name="Biffinger J."/>
            <person name="Kelley-Loughnane N."/>
            <person name="Varaljay V.A."/>
            <person name="Crookes-Goodson W.J."/>
        </authorList>
    </citation>
    <scope>NUCLEOTIDE SEQUENCE</scope>
    <source>
        <strain evidence="9">5307AH</strain>
    </source>
</reference>
<feature type="transmembrane region" description="Helical" evidence="8">
    <location>
        <begin position="280"/>
        <end position="300"/>
    </location>
</feature>